<dbReference type="Gene3D" id="2.40.30.20">
    <property type="match status" value="1"/>
</dbReference>
<dbReference type="NCBIfam" id="NF003220">
    <property type="entry name" value="PRK04192.1"/>
    <property type="match status" value="1"/>
</dbReference>
<evidence type="ECO:0000256" key="1">
    <source>
        <dbReference type="ARBA" id="ARBA00008936"/>
    </source>
</evidence>
<dbReference type="AlphaFoldDB" id="A0A0R3JSD6"/>
<feature type="domain" description="ATPsynthase alpha/beta subunit barrel-sandwich" evidence="10">
    <location>
        <begin position="111"/>
        <end position="194"/>
    </location>
</feature>
<evidence type="ECO:0000256" key="3">
    <source>
        <dbReference type="ARBA" id="ARBA00022741"/>
    </source>
</evidence>
<dbReference type="SUPFAM" id="SSF47917">
    <property type="entry name" value="C-terminal domain of alpha and beta subunits of F1 ATP synthase"/>
    <property type="match status" value="1"/>
</dbReference>
<dbReference type="InterPro" id="IPR000194">
    <property type="entry name" value="ATPase_F1/V1/A1_a/bsu_nucl-bd"/>
</dbReference>
<evidence type="ECO:0000256" key="2">
    <source>
        <dbReference type="ARBA" id="ARBA00022448"/>
    </source>
</evidence>
<dbReference type="InterPro" id="IPR004100">
    <property type="entry name" value="ATPase_F1/V1/A1_a/bsu_N"/>
</dbReference>
<evidence type="ECO:0000259" key="10">
    <source>
        <dbReference type="Pfam" id="PF16886"/>
    </source>
</evidence>
<dbReference type="Pfam" id="PF02874">
    <property type="entry name" value="ATP-synt_ab_N"/>
    <property type="match status" value="1"/>
</dbReference>
<protein>
    <recommendedName>
        <fullName evidence="7">V-type ATP synthase alpha chain</fullName>
        <ecNumber evidence="7">7.1.2.2</ecNumber>
    </recommendedName>
    <alternativeName>
        <fullName evidence="7">V-ATPase subunit A</fullName>
    </alternativeName>
</protein>
<comment type="function">
    <text evidence="7">Produces ATP from ADP in the presence of a proton gradient across the membrane. The V-type alpha chain is a catalytic subunit.</text>
</comment>
<dbReference type="Gene3D" id="2.40.50.100">
    <property type="match status" value="1"/>
</dbReference>
<feature type="domain" description="ATP synthase A/B type C-terminal" evidence="11">
    <location>
        <begin position="440"/>
        <end position="542"/>
    </location>
</feature>
<keyword evidence="7" id="KW-0375">Hydrogen ion transport</keyword>
<keyword evidence="7" id="KW-0066">ATP synthesis</keyword>
<dbReference type="GO" id="GO:0045259">
    <property type="term" value="C:proton-transporting ATP synthase complex"/>
    <property type="evidence" value="ECO:0007669"/>
    <property type="project" value="UniProtKB-ARBA"/>
</dbReference>
<dbReference type="InterPro" id="IPR027417">
    <property type="entry name" value="P-loop_NTPase"/>
</dbReference>
<dbReference type="InterPro" id="IPR023366">
    <property type="entry name" value="ATP_synth_asu-like_sf"/>
</dbReference>
<dbReference type="InterPro" id="IPR031686">
    <property type="entry name" value="ATP-synth_a_Xtn"/>
</dbReference>
<feature type="binding site" evidence="7">
    <location>
        <begin position="232"/>
        <end position="239"/>
    </location>
    <ligand>
        <name>ATP</name>
        <dbReference type="ChEBI" id="CHEBI:30616"/>
    </ligand>
</feature>
<feature type="domain" description="ATPase F1/V1/A1 complex alpha/beta subunit N-terminal" evidence="9">
    <location>
        <begin position="10"/>
        <end position="69"/>
    </location>
</feature>
<keyword evidence="13" id="KW-1185">Reference proteome</keyword>
<dbReference type="EC" id="7.1.2.2" evidence="7"/>
<dbReference type="EMBL" id="LKHP01000021">
    <property type="protein sequence ID" value="KRQ85898.1"/>
    <property type="molecule type" value="Genomic_DNA"/>
</dbReference>
<evidence type="ECO:0000256" key="6">
    <source>
        <dbReference type="ARBA" id="ARBA00023065"/>
    </source>
</evidence>
<dbReference type="GO" id="GO:0046961">
    <property type="term" value="F:proton-transporting ATPase activity, rotational mechanism"/>
    <property type="evidence" value="ECO:0007669"/>
    <property type="project" value="InterPro"/>
</dbReference>
<dbReference type="GO" id="GO:0005524">
    <property type="term" value="F:ATP binding"/>
    <property type="evidence" value="ECO:0007669"/>
    <property type="project" value="UniProtKB-UniRule"/>
</dbReference>
<evidence type="ECO:0000313" key="13">
    <source>
        <dbReference type="Proteomes" id="UP000052015"/>
    </source>
</evidence>
<dbReference type="SUPFAM" id="SSF52540">
    <property type="entry name" value="P-loop containing nucleoside triphosphate hydrolases"/>
    <property type="match status" value="1"/>
</dbReference>
<evidence type="ECO:0000256" key="7">
    <source>
        <dbReference type="HAMAP-Rule" id="MF_00309"/>
    </source>
</evidence>
<keyword evidence="4 7" id="KW-0067">ATP-binding</keyword>
<comment type="similarity">
    <text evidence="1 7">Belongs to the ATPase alpha/beta chains family.</text>
</comment>
<dbReference type="Pfam" id="PF00006">
    <property type="entry name" value="ATP-synt_ab"/>
    <property type="match status" value="1"/>
</dbReference>
<evidence type="ECO:0000259" key="8">
    <source>
        <dbReference type="Pfam" id="PF00006"/>
    </source>
</evidence>
<dbReference type="InterPro" id="IPR024034">
    <property type="entry name" value="ATPase_F1/V1_b/a_C"/>
</dbReference>
<sequence>MEHKGIINYINGPVIKASNMQDFRLREMVAVGEKKLIGEVISIDGDVGTVQVYEETAGLKIGEYIYSTGKPLSVKLGPGIIGNIFDGIERPLNYIYNSTGKFISEGIGLVSIDMNKKWDVKFIVKEGEYLSSGQPFVYVEETPLVRHYIMVPPKIKGRVIYAAKDGEYTLDDVILKLEDDKIHELKLYQEWPVRIPRPVKERKPIEKPLITGQRVIDTFFPIAKGGTSAIPGGFGTGKTMTQHQLAKWSDADVIVYIGCGERGNEMTEVLEDFPKLIDPNSKLPLMNRTILIANTSNMPVAAREASIYTGITIAEYFRDMGYNVAIMADSTSRWAEALREISGRLEEMPAEEGYPAYLASRLAEFYERAGYVETLGGKEASVTIIGAVSPAGGDFSEPVTQNTKRFVSVFLSLDKMLAYSRHYPAINWLSSYSGYLSILDGWYKRNVADDFLTLRGEMLKILQEENKLQEIVKLVGEDVLPDEQRLILEVARIIKIGFLQQNAYHKEDTYVPLNKQYQMLRMIKLFYQNAANAVKKGIPIGKIRQTEVYNDLLKMKYSIPNDYKDHFIDLENKILSSFQQILNAYEGD</sequence>
<proteinExistence type="inferred from homology"/>
<dbReference type="PANTHER" id="PTHR43607:SF1">
    <property type="entry name" value="H(+)-TRANSPORTING TWO-SECTOR ATPASE"/>
    <property type="match status" value="1"/>
</dbReference>
<dbReference type="Pfam" id="PF22919">
    <property type="entry name" value="ATP-synt_VA_C"/>
    <property type="match status" value="1"/>
</dbReference>
<dbReference type="PATRIC" id="fig|908809.3.peg.2312"/>
<evidence type="ECO:0000313" key="12">
    <source>
        <dbReference type="EMBL" id="KRQ85898.1"/>
    </source>
</evidence>
<dbReference type="Proteomes" id="UP000052015">
    <property type="component" value="Unassembled WGS sequence"/>
</dbReference>
<dbReference type="GO" id="GO:0042777">
    <property type="term" value="P:proton motive force-driven plasma membrane ATP synthesis"/>
    <property type="evidence" value="ECO:0007669"/>
    <property type="project" value="UniProtKB-UniRule"/>
</dbReference>
<feature type="domain" description="ATPase F1/V1/A1 complex alpha/beta subunit nucleotide-binding" evidence="8">
    <location>
        <begin position="212"/>
        <end position="433"/>
    </location>
</feature>
<dbReference type="InterPro" id="IPR022878">
    <property type="entry name" value="V-ATPase_asu"/>
</dbReference>
<dbReference type="HAMAP" id="MF_00309">
    <property type="entry name" value="ATP_synth_A_arch"/>
    <property type="match status" value="1"/>
</dbReference>
<dbReference type="InterPro" id="IPR036121">
    <property type="entry name" value="ATPase_F1/V1/A1_a/bsu_N_sf"/>
</dbReference>
<dbReference type="InterPro" id="IPR055190">
    <property type="entry name" value="ATP-synt_VA_C"/>
</dbReference>
<gene>
    <name evidence="12" type="primary">atpA_2</name>
    <name evidence="7" type="synonym">atpA</name>
    <name evidence="12" type="ORF">ABG79_02323</name>
</gene>
<dbReference type="CDD" id="cd01134">
    <property type="entry name" value="V_A-ATPase_A"/>
    <property type="match status" value="1"/>
</dbReference>
<accession>A0A0R3JSD6</accession>
<dbReference type="RefSeq" id="WP_057979603.1">
    <property type="nucleotide sequence ID" value="NZ_LKHP01000021.1"/>
</dbReference>
<dbReference type="GO" id="GO:0016787">
    <property type="term" value="F:hydrolase activity"/>
    <property type="evidence" value="ECO:0007669"/>
    <property type="project" value="UniProtKB-KW"/>
</dbReference>
<dbReference type="Pfam" id="PF16886">
    <property type="entry name" value="ATP-synt_ab_Xtn"/>
    <property type="match status" value="1"/>
</dbReference>
<dbReference type="OrthoDB" id="9803053at2"/>
<evidence type="ECO:0000259" key="11">
    <source>
        <dbReference type="Pfam" id="PF22919"/>
    </source>
</evidence>
<dbReference type="SUPFAM" id="SSF50615">
    <property type="entry name" value="N-terminal domain of alpha and beta subunits of F1 ATP synthase"/>
    <property type="match status" value="1"/>
</dbReference>
<reference evidence="12 13" key="1">
    <citation type="submission" date="2015-09" db="EMBL/GenBank/DDBJ databases">
        <title>Draft genome sequence of a Caloramator mitchellensis, a moderate thermophile from the Great Artesian Basin of Australia.</title>
        <authorList>
            <person name="Patel B.K."/>
        </authorList>
    </citation>
    <scope>NUCLEOTIDE SEQUENCE [LARGE SCALE GENOMIC DNA]</scope>
    <source>
        <strain evidence="12 13">VF08</strain>
    </source>
</reference>
<comment type="caution">
    <text evidence="12">The sequence shown here is derived from an EMBL/GenBank/DDBJ whole genome shotgun (WGS) entry which is preliminary data.</text>
</comment>
<evidence type="ECO:0000259" key="9">
    <source>
        <dbReference type="Pfam" id="PF02874"/>
    </source>
</evidence>
<dbReference type="Gene3D" id="1.10.1140.10">
    <property type="entry name" value="Bovine Mitochondrial F1-atpase, Atp Synthase Beta Chain, Chain D, domain 3"/>
    <property type="match status" value="1"/>
</dbReference>
<dbReference type="GO" id="GO:0046933">
    <property type="term" value="F:proton-transporting ATP synthase activity, rotational mechanism"/>
    <property type="evidence" value="ECO:0007669"/>
    <property type="project" value="UniProtKB-UniRule"/>
</dbReference>
<dbReference type="CDD" id="cd18111">
    <property type="entry name" value="ATP-synt_V_A-type_alpha_C"/>
    <property type="match status" value="1"/>
</dbReference>
<keyword evidence="2 7" id="KW-0813">Transport</keyword>
<organism evidence="12 13">
    <name type="scientific">Caloramator mitchellensis</name>
    <dbReference type="NCBI Taxonomy" id="908809"/>
    <lineage>
        <taxon>Bacteria</taxon>
        <taxon>Bacillati</taxon>
        <taxon>Bacillota</taxon>
        <taxon>Clostridia</taxon>
        <taxon>Eubacteriales</taxon>
        <taxon>Clostridiaceae</taxon>
        <taxon>Caloramator</taxon>
    </lineage>
</organism>
<evidence type="ECO:0000256" key="5">
    <source>
        <dbReference type="ARBA" id="ARBA00022967"/>
    </source>
</evidence>
<keyword evidence="3 7" id="KW-0547">Nucleotide-binding</keyword>
<dbReference type="Gene3D" id="3.40.50.300">
    <property type="entry name" value="P-loop containing nucleotide triphosphate hydrolases"/>
    <property type="match status" value="1"/>
</dbReference>
<name>A0A0R3JSD6_CALMK</name>
<keyword evidence="12" id="KW-0378">Hydrolase</keyword>
<dbReference type="STRING" id="908809.ABG79_02323"/>
<dbReference type="PANTHER" id="PTHR43607">
    <property type="entry name" value="V-TYPE PROTON ATPASE CATALYTIC SUBUNIT A"/>
    <property type="match status" value="1"/>
</dbReference>
<keyword evidence="5 7" id="KW-1278">Translocase</keyword>
<evidence type="ECO:0000256" key="4">
    <source>
        <dbReference type="ARBA" id="ARBA00022840"/>
    </source>
</evidence>
<comment type="catalytic activity">
    <reaction evidence="7">
        <text>ATP + H2O + 4 H(+)(in) = ADP + phosphate + 5 H(+)(out)</text>
        <dbReference type="Rhea" id="RHEA:57720"/>
        <dbReference type="ChEBI" id="CHEBI:15377"/>
        <dbReference type="ChEBI" id="CHEBI:15378"/>
        <dbReference type="ChEBI" id="CHEBI:30616"/>
        <dbReference type="ChEBI" id="CHEBI:43474"/>
        <dbReference type="ChEBI" id="CHEBI:456216"/>
        <dbReference type="EC" id="7.1.2.2"/>
    </reaction>
</comment>
<keyword evidence="6 7" id="KW-0406">Ion transport</keyword>